<organism evidence="11 12">
    <name type="scientific">Rhizoctonia solani</name>
    <dbReference type="NCBI Taxonomy" id="456999"/>
    <lineage>
        <taxon>Eukaryota</taxon>
        <taxon>Fungi</taxon>
        <taxon>Dikarya</taxon>
        <taxon>Basidiomycota</taxon>
        <taxon>Agaricomycotina</taxon>
        <taxon>Agaricomycetes</taxon>
        <taxon>Cantharellales</taxon>
        <taxon>Ceratobasidiaceae</taxon>
        <taxon>Rhizoctonia</taxon>
    </lineage>
</organism>
<keyword evidence="5 9" id="KW-0479">Metal-binding</keyword>
<evidence type="ECO:0000256" key="4">
    <source>
        <dbReference type="ARBA" id="ARBA00022617"/>
    </source>
</evidence>
<evidence type="ECO:0000256" key="9">
    <source>
        <dbReference type="PIRSR" id="PIRSR602401-1"/>
    </source>
</evidence>
<dbReference type="PROSITE" id="PS00086">
    <property type="entry name" value="CYTOCHROME_P450"/>
    <property type="match status" value="1"/>
</dbReference>
<gene>
    <name evidence="11" type="ORF">RDB_LOCUS41820</name>
</gene>
<name>A0A8H3G6P2_9AGAM</name>
<keyword evidence="6 10" id="KW-0560">Oxidoreductase</keyword>
<comment type="similarity">
    <text evidence="3 10">Belongs to the cytochrome P450 family.</text>
</comment>
<dbReference type="GO" id="GO:0016705">
    <property type="term" value="F:oxidoreductase activity, acting on paired donors, with incorporation or reduction of molecular oxygen"/>
    <property type="evidence" value="ECO:0007669"/>
    <property type="project" value="InterPro"/>
</dbReference>
<evidence type="ECO:0008006" key="13">
    <source>
        <dbReference type="Google" id="ProtNLM"/>
    </source>
</evidence>
<evidence type="ECO:0000256" key="5">
    <source>
        <dbReference type="ARBA" id="ARBA00022723"/>
    </source>
</evidence>
<dbReference type="CDD" id="cd11065">
    <property type="entry name" value="CYP64-like"/>
    <property type="match status" value="1"/>
</dbReference>
<evidence type="ECO:0000313" key="11">
    <source>
        <dbReference type="EMBL" id="CAE6441996.1"/>
    </source>
</evidence>
<dbReference type="InterPro" id="IPR050364">
    <property type="entry name" value="Cytochrome_P450_fung"/>
</dbReference>
<comment type="cofactor">
    <cofactor evidence="1 9">
        <name>heme</name>
        <dbReference type="ChEBI" id="CHEBI:30413"/>
    </cofactor>
</comment>
<keyword evidence="4 9" id="KW-0349">Heme</keyword>
<dbReference type="SUPFAM" id="SSF48264">
    <property type="entry name" value="Cytochrome P450"/>
    <property type="match status" value="1"/>
</dbReference>
<dbReference type="Gene3D" id="1.10.630.10">
    <property type="entry name" value="Cytochrome P450"/>
    <property type="match status" value="1"/>
</dbReference>
<dbReference type="Proteomes" id="UP000663861">
    <property type="component" value="Unassembled WGS sequence"/>
</dbReference>
<dbReference type="InterPro" id="IPR001128">
    <property type="entry name" value="Cyt_P450"/>
</dbReference>
<sequence length="519" mass="58350">MPDLRNSLNVLGITLGAALSLHLLVQRVIKSSKPPLPPSPRAYPFLGHLLSMPTSNEHLGYIELAKQLNTNIISLTALGQTIIVLNSVEEATKLLQSRSGIYSGRPSPPMLTERSLMDAAGLVSILGYNDRWKKCRRIMHPWLTKQAIESFHHSQQHQARLLLERLTLLNANSLSSEVLYHEMFTALSGTLLRSIYGYQICGEDDPLLREAIQLVHHLSEAAMPTNFLVNIFPSLRYIPTWFPGAGWKQVAREWREQKERTMLGFFNKSKQGVALGNYEPSIMASSLADAKNLELSPGEIDDYLSNIGITLYTVNLKSGAETTSNVFLIFAIAMMLHPNVQQKAQSEIDSIIGDSRLPVMEDRHQLPYTNCLIQEVLRWCPVVPLGVPHSTTTDDIYQGFRIPKGAIVFANIWAMSRNEDTYKTPEEFDPDRFVDPSVPLCPVFGFGRRECPGNHFAESSVFIIIASLLAVFNIRMPKNASGEDIVPELTCKNTIIYHPDEFQVRLEPRPTRTHLVRIE</sequence>
<evidence type="ECO:0000256" key="8">
    <source>
        <dbReference type="ARBA" id="ARBA00023033"/>
    </source>
</evidence>
<dbReference type="GO" id="GO:0004497">
    <property type="term" value="F:monooxygenase activity"/>
    <property type="evidence" value="ECO:0007669"/>
    <property type="project" value="UniProtKB-KW"/>
</dbReference>
<evidence type="ECO:0000256" key="6">
    <source>
        <dbReference type="ARBA" id="ARBA00023002"/>
    </source>
</evidence>
<dbReference type="PANTHER" id="PTHR46300:SF7">
    <property type="entry name" value="P450, PUTATIVE (EUROFUNG)-RELATED"/>
    <property type="match status" value="1"/>
</dbReference>
<proteinExistence type="inferred from homology"/>
<evidence type="ECO:0000256" key="7">
    <source>
        <dbReference type="ARBA" id="ARBA00023004"/>
    </source>
</evidence>
<evidence type="ECO:0000256" key="3">
    <source>
        <dbReference type="ARBA" id="ARBA00010617"/>
    </source>
</evidence>
<dbReference type="Pfam" id="PF00067">
    <property type="entry name" value="p450"/>
    <property type="match status" value="1"/>
</dbReference>
<evidence type="ECO:0000256" key="1">
    <source>
        <dbReference type="ARBA" id="ARBA00001971"/>
    </source>
</evidence>
<comment type="pathway">
    <text evidence="2">Secondary metabolite biosynthesis.</text>
</comment>
<evidence type="ECO:0000313" key="12">
    <source>
        <dbReference type="Proteomes" id="UP000663861"/>
    </source>
</evidence>
<dbReference type="PRINTS" id="PR00463">
    <property type="entry name" value="EP450I"/>
</dbReference>
<dbReference type="AlphaFoldDB" id="A0A8H3G6P2"/>
<dbReference type="InterPro" id="IPR002401">
    <property type="entry name" value="Cyt_P450_E_grp-I"/>
</dbReference>
<dbReference type="EMBL" id="CAJMWY010000642">
    <property type="protein sequence ID" value="CAE6441996.1"/>
    <property type="molecule type" value="Genomic_DNA"/>
</dbReference>
<dbReference type="PANTHER" id="PTHR46300">
    <property type="entry name" value="P450, PUTATIVE (EUROFUNG)-RELATED-RELATED"/>
    <property type="match status" value="1"/>
</dbReference>
<comment type="caution">
    <text evidence="11">The sequence shown here is derived from an EMBL/GenBank/DDBJ whole genome shotgun (WGS) entry which is preliminary data.</text>
</comment>
<accession>A0A8H3G6P2</accession>
<protein>
    <recommendedName>
        <fullName evidence="13">O-methylsterigmatocystin oxidoreductase</fullName>
    </recommendedName>
</protein>
<evidence type="ECO:0000256" key="10">
    <source>
        <dbReference type="RuleBase" id="RU000461"/>
    </source>
</evidence>
<keyword evidence="8 10" id="KW-0503">Monooxygenase</keyword>
<dbReference type="GO" id="GO:0020037">
    <property type="term" value="F:heme binding"/>
    <property type="evidence" value="ECO:0007669"/>
    <property type="project" value="InterPro"/>
</dbReference>
<dbReference type="InterPro" id="IPR036396">
    <property type="entry name" value="Cyt_P450_sf"/>
</dbReference>
<feature type="binding site" description="axial binding residue" evidence="9">
    <location>
        <position position="451"/>
    </location>
    <ligand>
        <name>heme</name>
        <dbReference type="ChEBI" id="CHEBI:30413"/>
    </ligand>
    <ligandPart>
        <name>Fe</name>
        <dbReference type="ChEBI" id="CHEBI:18248"/>
    </ligandPart>
</feature>
<reference evidence="11" key="1">
    <citation type="submission" date="2021-01" db="EMBL/GenBank/DDBJ databases">
        <authorList>
            <person name="Kaushik A."/>
        </authorList>
    </citation>
    <scope>NUCLEOTIDE SEQUENCE</scope>
    <source>
        <strain evidence="11">AG4-RS23</strain>
    </source>
</reference>
<dbReference type="GO" id="GO:0005506">
    <property type="term" value="F:iron ion binding"/>
    <property type="evidence" value="ECO:0007669"/>
    <property type="project" value="InterPro"/>
</dbReference>
<keyword evidence="7 9" id="KW-0408">Iron</keyword>
<evidence type="ECO:0000256" key="2">
    <source>
        <dbReference type="ARBA" id="ARBA00005179"/>
    </source>
</evidence>
<dbReference type="InterPro" id="IPR017972">
    <property type="entry name" value="Cyt_P450_CS"/>
</dbReference>